<dbReference type="Proteomes" id="UP000827092">
    <property type="component" value="Unassembled WGS sequence"/>
</dbReference>
<name>A0AAV6U1V4_9ARAC</name>
<evidence type="ECO:0000256" key="2">
    <source>
        <dbReference type="ARBA" id="ARBA00022840"/>
    </source>
</evidence>
<dbReference type="GO" id="GO:0005524">
    <property type="term" value="F:ATP binding"/>
    <property type="evidence" value="ECO:0007669"/>
    <property type="project" value="UniProtKB-KW"/>
</dbReference>
<evidence type="ECO:0000313" key="5">
    <source>
        <dbReference type="Proteomes" id="UP000827092"/>
    </source>
</evidence>
<dbReference type="PROSITE" id="PS51219">
    <property type="entry name" value="DPCK"/>
    <property type="match status" value="1"/>
</dbReference>
<dbReference type="CDD" id="cd02164">
    <property type="entry name" value="PPAT_CoAS"/>
    <property type="match status" value="1"/>
</dbReference>
<comment type="caution">
    <text evidence="4">The sequence shown here is derived from an EMBL/GenBank/DDBJ whole genome shotgun (WGS) entry which is preliminary data.</text>
</comment>
<keyword evidence="1" id="KW-0547">Nucleotide-binding</keyword>
<dbReference type="GO" id="GO:0015937">
    <property type="term" value="P:coenzyme A biosynthetic process"/>
    <property type="evidence" value="ECO:0007669"/>
    <property type="project" value="InterPro"/>
</dbReference>
<dbReference type="Gene3D" id="3.40.50.300">
    <property type="entry name" value="P-loop containing nucleotide triphosphate hydrolases"/>
    <property type="match status" value="1"/>
</dbReference>
<dbReference type="GO" id="GO:0004140">
    <property type="term" value="F:dephospho-CoA kinase activity"/>
    <property type="evidence" value="ECO:0007669"/>
    <property type="project" value="InterPro"/>
</dbReference>
<dbReference type="AlphaFoldDB" id="A0AAV6U1V4"/>
<protein>
    <recommendedName>
        <fullName evidence="3">Cytidyltransferase-like domain-containing protein</fullName>
    </recommendedName>
</protein>
<proteinExistence type="predicted"/>
<dbReference type="Pfam" id="PF01467">
    <property type="entry name" value="CTP_transf_like"/>
    <property type="match status" value="1"/>
</dbReference>
<dbReference type="SUPFAM" id="SSF52374">
    <property type="entry name" value="Nucleotidylyl transferase"/>
    <property type="match status" value="1"/>
</dbReference>
<keyword evidence="2" id="KW-0067">ATP-binding</keyword>
<evidence type="ECO:0000313" key="4">
    <source>
        <dbReference type="EMBL" id="KAG8178064.1"/>
    </source>
</evidence>
<reference evidence="4 5" key="1">
    <citation type="journal article" date="2022" name="Nat. Ecol. Evol.">
        <title>A masculinizing supergene underlies an exaggerated male reproductive morph in a spider.</title>
        <authorList>
            <person name="Hendrickx F."/>
            <person name="De Corte Z."/>
            <person name="Sonet G."/>
            <person name="Van Belleghem S.M."/>
            <person name="Kostlbacher S."/>
            <person name="Vangestel C."/>
        </authorList>
    </citation>
    <scope>NUCLEOTIDE SEQUENCE [LARGE SCALE GENOMIC DNA]</scope>
    <source>
        <strain evidence="4">W744_W776</strain>
    </source>
</reference>
<evidence type="ECO:0000259" key="3">
    <source>
        <dbReference type="Pfam" id="PF01467"/>
    </source>
</evidence>
<dbReference type="InterPro" id="IPR014729">
    <property type="entry name" value="Rossmann-like_a/b/a_fold"/>
</dbReference>
<dbReference type="Pfam" id="PF01121">
    <property type="entry name" value="CoaE"/>
    <property type="match status" value="1"/>
</dbReference>
<dbReference type="PANTHER" id="PTHR10695">
    <property type="entry name" value="DEPHOSPHO-COA KINASE-RELATED"/>
    <property type="match status" value="1"/>
</dbReference>
<feature type="domain" description="Cytidyltransferase-like" evidence="3">
    <location>
        <begin position="155"/>
        <end position="253"/>
    </location>
</feature>
<dbReference type="PANTHER" id="PTHR10695:SF46">
    <property type="entry name" value="BIFUNCTIONAL COENZYME A SYNTHASE-RELATED"/>
    <property type="match status" value="1"/>
</dbReference>
<keyword evidence="5" id="KW-1185">Reference proteome</keyword>
<dbReference type="EMBL" id="JAFNEN010000719">
    <property type="protein sequence ID" value="KAG8178064.1"/>
    <property type="molecule type" value="Genomic_DNA"/>
</dbReference>
<evidence type="ECO:0000256" key="1">
    <source>
        <dbReference type="ARBA" id="ARBA00022741"/>
    </source>
</evidence>
<dbReference type="Gene3D" id="3.40.50.620">
    <property type="entry name" value="HUPs"/>
    <property type="match status" value="1"/>
</dbReference>
<organism evidence="4 5">
    <name type="scientific">Oedothorax gibbosus</name>
    <dbReference type="NCBI Taxonomy" id="931172"/>
    <lineage>
        <taxon>Eukaryota</taxon>
        <taxon>Metazoa</taxon>
        <taxon>Ecdysozoa</taxon>
        <taxon>Arthropoda</taxon>
        <taxon>Chelicerata</taxon>
        <taxon>Arachnida</taxon>
        <taxon>Araneae</taxon>
        <taxon>Araneomorphae</taxon>
        <taxon>Entelegynae</taxon>
        <taxon>Araneoidea</taxon>
        <taxon>Linyphiidae</taxon>
        <taxon>Erigoninae</taxon>
        <taxon>Oedothorax</taxon>
    </lineage>
</organism>
<accession>A0AAV6U1V4</accession>
<dbReference type="FunFam" id="3.40.50.620:FF:000089">
    <property type="entry name" value="Bifunctional coenzyme A synthase"/>
    <property type="match status" value="1"/>
</dbReference>
<dbReference type="InterPro" id="IPR004821">
    <property type="entry name" value="Cyt_trans-like"/>
</dbReference>
<dbReference type="InterPro" id="IPR027417">
    <property type="entry name" value="P-loop_NTPase"/>
</dbReference>
<dbReference type="InterPro" id="IPR001977">
    <property type="entry name" value="Depp_CoAkinase"/>
</dbReference>
<dbReference type="NCBIfam" id="NF001985">
    <property type="entry name" value="PRK00777.1"/>
    <property type="match status" value="1"/>
</dbReference>
<sequence length="514" mass="57917">MYQTALLLVTGSLRVVSESIGHYLNSANKKVAKCLYVKIEPELCKPFSKSDSANIGRLSTLVPIVYCKASTICRNIDVRVLLTNALQAKLGNNKSLNFDVVFTNSNDDSNVNKYVELNFDNRNFDIVKLDNVDITLLENNLTSVSQYKVFKTVALGGTFDRLHNGHKVLLSEGALRATEKLIVGVSEVNMLKRKTLFELIEPVDKRISAVKNFLLEMDPSISYEVVPITDPFGPTIVEPDIDCIVVTTETKIGGEKVNIERQKKGMHELTMCVCDLVENTDHSSDEEEKLSSSTKRMHVLGTPFNNYLNPPSPDQPYHILLKGHPLSGKSFIANQFEALGMPVINCDKILNLILNKDPELRKYVIDKCPSDLNFTEGSSDIAKFIFICLKNKEVKIGFMKFVRDKIKSELQQVLNYHYKKGAPAVLINDSVLFEEELGIEIQENWATILPESEYIKNIKEHFNLSDEEATAVVESLPSNEQYVKMSNVVFCNKWSTDTTKKQVDKAWNYLASKL</sequence>
<dbReference type="SUPFAM" id="SSF52540">
    <property type="entry name" value="P-loop containing nucleoside triphosphate hydrolases"/>
    <property type="match status" value="1"/>
</dbReference>
<gene>
    <name evidence="4" type="ORF">JTE90_026017</name>
</gene>